<feature type="transmembrane region" description="Helical" evidence="7">
    <location>
        <begin position="72"/>
        <end position="90"/>
    </location>
</feature>
<reference evidence="9 10" key="1">
    <citation type="submission" date="2023-07" db="EMBL/GenBank/DDBJ databases">
        <title>Genomic Encyclopedia of Type Strains, Phase IV (KMG-IV): sequencing the most valuable type-strain genomes for metagenomic binning, comparative biology and taxonomic classification.</title>
        <authorList>
            <person name="Goeker M."/>
        </authorList>
    </citation>
    <scope>NUCLEOTIDE SEQUENCE [LARGE SCALE GENOMIC DNA]</scope>
    <source>
        <strain evidence="9 10">DSM 4006</strain>
    </source>
</reference>
<feature type="domain" description="MgtC/SapB/SrpB/YhiD N-terminal" evidence="8">
    <location>
        <begin position="12"/>
        <end position="141"/>
    </location>
</feature>
<gene>
    <name evidence="9" type="ORF">J2S03_000476</name>
</gene>
<organism evidence="9 10">
    <name type="scientific">Alicyclobacillus cycloheptanicus</name>
    <dbReference type="NCBI Taxonomy" id="1457"/>
    <lineage>
        <taxon>Bacteria</taxon>
        <taxon>Bacillati</taxon>
        <taxon>Bacillota</taxon>
        <taxon>Bacilli</taxon>
        <taxon>Bacillales</taxon>
        <taxon>Alicyclobacillaceae</taxon>
        <taxon>Alicyclobacillus</taxon>
    </lineage>
</organism>
<dbReference type="InterPro" id="IPR049177">
    <property type="entry name" value="MgtC_SapB_SrpB_YhiD_N"/>
</dbReference>
<evidence type="ECO:0000256" key="2">
    <source>
        <dbReference type="ARBA" id="ARBA00009298"/>
    </source>
</evidence>
<evidence type="ECO:0000313" key="9">
    <source>
        <dbReference type="EMBL" id="MDQ0188664.1"/>
    </source>
</evidence>
<keyword evidence="3" id="KW-1003">Cell membrane</keyword>
<dbReference type="PANTHER" id="PTHR33778">
    <property type="entry name" value="PROTEIN MGTC"/>
    <property type="match status" value="1"/>
</dbReference>
<evidence type="ECO:0000313" key="10">
    <source>
        <dbReference type="Proteomes" id="UP001232973"/>
    </source>
</evidence>
<dbReference type="PRINTS" id="PR01837">
    <property type="entry name" value="MGTCSAPBPROT"/>
</dbReference>
<accession>A0ABT9XED9</accession>
<comment type="similarity">
    <text evidence="2">Belongs to the MgtC/SapB family.</text>
</comment>
<evidence type="ECO:0000256" key="6">
    <source>
        <dbReference type="ARBA" id="ARBA00023136"/>
    </source>
</evidence>
<comment type="subcellular location">
    <subcellularLocation>
        <location evidence="1">Cell membrane</location>
        <topology evidence="1">Multi-pass membrane protein</topology>
    </subcellularLocation>
</comment>
<dbReference type="Proteomes" id="UP001232973">
    <property type="component" value="Unassembled WGS sequence"/>
</dbReference>
<keyword evidence="4 7" id="KW-0812">Transmembrane</keyword>
<name>A0ABT9XED9_9BACL</name>
<dbReference type="Pfam" id="PF02308">
    <property type="entry name" value="MgtC"/>
    <property type="match status" value="1"/>
</dbReference>
<evidence type="ECO:0000256" key="1">
    <source>
        <dbReference type="ARBA" id="ARBA00004651"/>
    </source>
</evidence>
<keyword evidence="10" id="KW-1185">Reference proteome</keyword>
<comment type="caution">
    <text evidence="9">The sequence shown here is derived from an EMBL/GenBank/DDBJ whole genome shotgun (WGS) entry which is preliminary data.</text>
</comment>
<proteinExistence type="inferred from homology"/>
<evidence type="ECO:0000256" key="3">
    <source>
        <dbReference type="ARBA" id="ARBA00022475"/>
    </source>
</evidence>
<evidence type="ECO:0000259" key="8">
    <source>
        <dbReference type="Pfam" id="PF02308"/>
    </source>
</evidence>
<sequence length="229" mass="24435">MHIPEWEWVLRLLVAGLLGAAIGAERKVHYKDAGLRTHFVVSIASALIMIVSKYGFFDLVNVHSMSIDPSRIAAQVVSGIGFLGAGLIIFRRNAITGLTTAAGIWATAGIGLAVGSGLYLISVAATAFVLIGLVALKKLEQRLVKQLDTITVTARQSEGVIARVRSVLVSAGVSIERVGVSVLEEHPNLMELEFSCRFRPDLDAGRVTDSLIQIEGVQAVDFASSRAAE</sequence>
<feature type="transmembrane region" description="Helical" evidence="7">
    <location>
        <begin position="110"/>
        <end position="136"/>
    </location>
</feature>
<keyword evidence="6 7" id="KW-0472">Membrane</keyword>
<dbReference type="EMBL" id="JAUSTP010000002">
    <property type="protein sequence ID" value="MDQ0188664.1"/>
    <property type="molecule type" value="Genomic_DNA"/>
</dbReference>
<feature type="transmembrane region" description="Helical" evidence="7">
    <location>
        <begin position="39"/>
        <end position="60"/>
    </location>
</feature>
<keyword evidence="5 7" id="KW-1133">Transmembrane helix</keyword>
<evidence type="ECO:0000256" key="5">
    <source>
        <dbReference type="ARBA" id="ARBA00022989"/>
    </source>
</evidence>
<evidence type="ECO:0000256" key="7">
    <source>
        <dbReference type="SAM" id="Phobius"/>
    </source>
</evidence>
<protein>
    <submittedName>
        <fullName evidence="9">Mg2+ transporter-C (MgtC) family protein</fullName>
    </submittedName>
</protein>
<evidence type="ECO:0000256" key="4">
    <source>
        <dbReference type="ARBA" id="ARBA00022692"/>
    </source>
</evidence>
<dbReference type="InterPro" id="IPR003416">
    <property type="entry name" value="MgtC/SapB/SrpB/YhiD_fam"/>
</dbReference>
<dbReference type="PANTHER" id="PTHR33778:SF1">
    <property type="entry name" value="MAGNESIUM TRANSPORTER YHID-RELATED"/>
    <property type="match status" value="1"/>
</dbReference>